<feature type="region of interest" description="Disordered" evidence="1">
    <location>
        <begin position="478"/>
        <end position="509"/>
    </location>
</feature>
<dbReference type="GO" id="GO:0003676">
    <property type="term" value="F:nucleic acid binding"/>
    <property type="evidence" value="ECO:0007669"/>
    <property type="project" value="InterPro"/>
</dbReference>
<dbReference type="InterPro" id="IPR036397">
    <property type="entry name" value="RNaseH_sf"/>
</dbReference>
<sequence length="1805" mass="204751">MAKGLPTVNGAQSQFVLPSAQKSLGTESVVTLSSVSHTVQVAKNEESINRSTSVTPTYCMDGMITSCLSSHLPYSKTTPTACTPNSIQLPIYTHASLSPVITQSTPGIFNPFHVPHATSLRAAATEYSPAITSQWTMPSPSRGPSLLSQSQTSPQFSEQSDAWLTIAQAIKQGPSLPKVELAKFSGDPLEYAEFVTNFKDNIESQVADESQRLTRLLAQCIGKAREAIRSCVNLPVGHRYSEAWKTLHENFGQSHMIVEAHMKKLREIQVCKADASTLMGFARRLEDARRVLMSMGSNYTSRLDNEDLIIMLMRKLPDESLKRKWADRASDLLKSKGRAEYSDFVSFIKRAAERINNRYGQELKPFSSTEREKKESGRGKSDYPPRVTTLATTSDKTQQSLDMTTRFPLKCPQCSGPHGVWRCRIFRSSSLRDHLKTVRQHRLCRVCLSEGHSVKECTKGFTCRKAGCGRDHHYLIHSDEGNSDRNGTRPTDSNVSPSADGRGVAERSVTERCSPLMPTTVRVNPATPPVLNEFTAASPSIPVTVGAVRASRPRVCFKVVPVQITGNCGTKEIITHAFLDSGSDATFCLESLVQELELKDMKPTSFMMTTVNCEEERTGHEVQLNMESLKGDVKFRLEHVLTTNSLPVTPKHIATNEEIRRWPHFHDICLPETGDKEVTILIGSNRPDIIDQQLDKREGECGQPCAVKTPLGWTVYGPIGELADDPVHVNFTCAERENLNTQLERMYNEEFGDINTALEEGMSVEDRKAKEIMDQSATLVNGHYQIKLPFRQEFPSLPDSLPTAEKRLTWLKRRMRDPVLHAKYSRVVEKYQTEGSSRQVHDDELVKLKPIWYLPHHAVWHPRKPEEPRVVFDCASKSGGTSLNEELLRGPENTSSLIGVILRFRVNEVAVTADVKRMFHQTAKDNEQDFSAEVVDAVFRDFYVDDLLKSFADAERAVDLSGQLQDLLAKGGFQLTKWISNRRHVLSAFPVEERAPQIKDLHLKSDSLPLDRALGIHWDVEHDIINYVFGKGEQPENRKGVLSSISTVYDPLGFASPLLLPGRKINQQLCKMKFSWTDTLPEELCLRWRKWKEDLMSLQDFNIPRCLKPEGFGRVTRAELHHFADASQEHGYGTVSYLRLINDQGNIHCSFVMGKSRVKPLNGAVTVPKLELAAATLATQINKVVTKELEGRLTIDSVTYWTDSMIVLKYIANEKRRFVTFVANRVTVIRQESEPSQWRLVRSELNPADYASRGIKASETKKLEKWKNGADFLWKDTKEWPPQPAEVSEELLDSDEGVKREKVTVGAAVVQEGFWNSLFQHYSNWDRLRRIVAWLIRAFRIPVRPQSQIGVTEAEKKIVKAVQAQSFPVETDKTVLTGQLARLKPFEDEGILRVGGRLKHSELQYDAKYPMILPGKHQVTRLIVLHCHHLNGHVESHQVLAEIRQRFWIVKGVSSVKRILSKCHVCKRQSAKLGEQMTAQLPVVRVSSDSDRIIYPVAATGPNTRSKKNATLNKRYGCIFTCLRYRAVHIEVAEDLSTDSFINAVLRFIGRRGPPRIIYSDNGTNFRGAELDIIKALQVWDQEKIKTTLTRRGIDWKFNPPVASHQGGVWERLIHSIRRILYSLVGERLLNDEALRTFLVEVEKILNDRPITPVSSDPQDLQALTPNHILLLRRNPSSVPDVFKESDKFKARWKHIHLLADHFWQRWTKEYLPTLQERQKWLRPQPNFEIGDLVLMADRNTPRGQWPKALVEQTFPDREGLVRQVVIRTADGVYRRDVRKLCLLEEKLLTRIQEQEKPSRVVFKR</sequence>
<dbReference type="Pfam" id="PF18701">
    <property type="entry name" value="DUF5641"/>
    <property type="match status" value="1"/>
</dbReference>
<dbReference type="Pfam" id="PF17921">
    <property type="entry name" value="Integrase_H2C2"/>
    <property type="match status" value="1"/>
</dbReference>
<dbReference type="PROSITE" id="PS50994">
    <property type="entry name" value="INTEGRASE"/>
    <property type="match status" value="1"/>
</dbReference>
<dbReference type="EMBL" id="JARQWQ010000022">
    <property type="protein sequence ID" value="KAK2564506.1"/>
    <property type="molecule type" value="Genomic_DNA"/>
</dbReference>
<evidence type="ECO:0000313" key="4">
    <source>
        <dbReference type="Proteomes" id="UP001249851"/>
    </source>
</evidence>
<reference evidence="3" key="1">
    <citation type="journal article" date="2023" name="G3 (Bethesda)">
        <title>Whole genome assembly and annotation of the endangered Caribbean coral Acropora cervicornis.</title>
        <authorList>
            <person name="Selwyn J.D."/>
            <person name="Vollmer S.V."/>
        </authorList>
    </citation>
    <scope>NUCLEOTIDE SEQUENCE</scope>
    <source>
        <strain evidence="3">K2</strain>
    </source>
</reference>
<gene>
    <name evidence="3" type="ORF">P5673_011949</name>
</gene>
<dbReference type="SUPFAM" id="SSF53098">
    <property type="entry name" value="Ribonuclease H-like"/>
    <property type="match status" value="1"/>
</dbReference>
<dbReference type="InterPro" id="IPR008042">
    <property type="entry name" value="Retrotrans_Pao"/>
</dbReference>
<dbReference type="GO" id="GO:0015074">
    <property type="term" value="P:DNA integration"/>
    <property type="evidence" value="ECO:0007669"/>
    <property type="project" value="InterPro"/>
</dbReference>
<dbReference type="Proteomes" id="UP001249851">
    <property type="component" value="Unassembled WGS sequence"/>
</dbReference>
<dbReference type="Gene3D" id="3.30.420.10">
    <property type="entry name" value="Ribonuclease H-like superfamily/Ribonuclease H"/>
    <property type="match status" value="1"/>
</dbReference>
<feature type="compositionally biased region" description="Basic and acidic residues" evidence="1">
    <location>
        <begin position="478"/>
        <end position="487"/>
    </location>
</feature>
<evidence type="ECO:0000313" key="3">
    <source>
        <dbReference type="EMBL" id="KAK2564506.1"/>
    </source>
</evidence>
<dbReference type="InterPro" id="IPR012337">
    <property type="entry name" value="RNaseH-like_sf"/>
</dbReference>
<evidence type="ECO:0000259" key="2">
    <source>
        <dbReference type="PROSITE" id="PS50994"/>
    </source>
</evidence>
<feature type="compositionally biased region" description="Polar residues" evidence="1">
    <location>
        <begin position="488"/>
        <end position="497"/>
    </location>
</feature>
<protein>
    <recommendedName>
        <fullName evidence="2">Integrase catalytic domain-containing protein</fullName>
    </recommendedName>
</protein>
<dbReference type="Pfam" id="PF03564">
    <property type="entry name" value="DUF1759"/>
    <property type="match status" value="1"/>
</dbReference>
<feature type="domain" description="Integrase catalytic" evidence="2">
    <location>
        <begin position="1478"/>
        <end position="1674"/>
    </location>
</feature>
<feature type="region of interest" description="Disordered" evidence="1">
    <location>
        <begin position="362"/>
        <end position="399"/>
    </location>
</feature>
<name>A0AAD9QNH3_ACRCE</name>
<feature type="compositionally biased region" description="Polar residues" evidence="1">
    <location>
        <begin position="389"/>
        <end position="399"/>
    </location>
</feature>
<dbReference type="InterPro" id="IPR041588">
    <property type="entry name" value="Integrase_H2C2"/>
</dbReference>
<dbReference type="InterPro" id="IPR001584">
    <property type="entry name" value="Integrase_cat-core"/>
</dbReference>
<dbReference type="Gene3D" id="1.10.340.70">
    <property type="match status" value="1"/>
</dbReference>
<keyword evidence="4" id="KW-1185">Reference proteome</keyword>
<dbReference type="PANTHER" id="PTHR47331">
    <property type="entry name" value="PHD-TYPE DOMAIN-CONTAINING PROTEIN"/>
    <property type="match status" value="1"/>
</dbReference>
<accession>A0AAD9QNH3</accession>
<evidence type="ECO:0000256" key="1">
    <source>
        <dbReference type="SAM" id="MobiDB-lite"/>
    </source>
</evidence>
<dbReference type="InterPro" id="IPR005312">
    <property type="entry name" value="DUF1759"/>
</dbReference>
<feature type="compositionally biased region" description="Basic and acidic residues" evidence="1">
    <location>
        <begin position="369"/>
        <end position="383"/>
    </location>
</feature>
<proteinExistence type="predicted"/>
<comment type="caution">
    <text evidence="3">The sequence shown here is derived from an EMBL/GenBank/DDBJ whole genome shotgun (WGS) entry which is preliminary data.</text>
</comment>
<organism evidence="3 4">
    <name type="scientific">Acropora cervicornis</name>
    <name type="common">Staghorn coral</name>
    <dbReference type="NCBI Taxonomy" id="6130"/>
    <lineage>
        <taxon>Eukaryota</taxon>
        <taxon>Metazoa</taxon>
        <taxon>Cnidaria</taxon>
        <taxon>Anthozoa</taxon>
        <taxon>Hexacorallia</taxon>
        <taxon>Scleractinia</taxon>
        <taxon>Astrocoeniina</taxon>
        <taxon>Acroporidae</taxon>
        <taxon>Acropora</taxon>
    </lineage>
</organism>
<dbReference type="Pfam" id="PF05380">
    <property type="entry name" value="Peptidase_A17"/>
    <property type="match status" value="1"/>
</dbReference>
<reference evidence="3" key="2">
    <citation type="journal article" date="2023" name="Science">
        <title>Genomic signatures of disease resistance in endangered staghorn corals.</title>
        <authorList>
            <person name="Vollmer S.V."/>
            <person name="Selwyn J.D."/>
            <person name="Despard B.A."/>
            <person name="Roesel C.L."/>
        </authorList>
    </citation>
    <scope>NUCLEOTIDE SEQUENCE</scope>
    <source>
        <strain evidence="3">K2</strain>
    </source>
</reference>
<dbReference type="PANTHER" id="PTHR47331:SF1">
    <property type="entry name" value="GAG-LIKE PROTEIN"/>
    <property type="match status" value="1"/>
</dbReference>
<dbReference type="InterPro" id="IPR040676">
    <property type="entry name" value="DUF5641"/>
</dbReference>